<gene>
    <name evidence="1" type="ORF">O9Z63_07275</name>
</gene>
<sequence>MKTASPVRFKDQNKILRHFQQCISVCCPKCEKKAEVSTDFTSYHSHLYCPSCFYQSDKPLVCFDMVVKEYCKRCNFRIVVETPEVRHKKEAIKVRCPDCGCEESYKPTYIEHVGYSYNFDGVDPFFQLPLWYQAPFKDELLWAYGPEHLLYLEEYIGAKLRERNQPRYTTMVERLPQFIKSAKNRDALLKLLERMKLK</sequence>
<evidence type="ECO:0008006" key="3">
    <source>
        <dbReference type="Google" id="ProtNLM"/>
    </source>
</evidence>
<dbReference type="Proteomes" id="UP001211872">
    <property type="component" value="Chromosome"/>
</dbReference>
<dbReference type="RefSeq" id="WP_270128639.1">
    <property type="nucleotide sequence ID" value="NZ_CP115396.1"/>
</dbReference>
<evidence type="ECO:0000313" key="1">
    <source>
        <dbReference type="EMBL" id="WBO86047.1"/>
    </source>
</evidence>
<dbReference type="EMBL" id="CP115396">
    <property type="protein sequence ID" value="WBO86047.1"/>
    <property type="molecule type" value="Genomic_DNA"/>
</dbReference>
<organism evidence="1 2">
    <name type="scientific">Hymenobacter yonginensis</name>
    <dbReference type="NCBI Taxonomy" id="748197"/>
    <lineage>
        <taxon>Bacteria</taxon>
        <taxon>Pseudomonadati</taxon>
        <taxon>Bacteroidota</taxon>
        <taxon>Cytophagia</taxon>
        <taxon>Cytophagales</taxon>
        <taxon>Hymenobacteraceae</taxon>
        <taxon>Hymenobacter</taxon>
    </lineage>
</organism>
<proteinExistence type="predicted"/>
<accession>A0ABY7PTX6</accession>
<reference evidence="1 2" key="1">
    <citation type="journal article" date="2011" name="Int. J. Syst. Evol. Microbiol.">
        <title>Hymenobacter yonginensis sp. nov., isolated from a mesotrophic artificial lake.</title>
        <authorList>
            <person name="Joung Y."/>
            <person name="Cho S.H."/>
            <person name="Kim H."/>
            <person name="Kim S.B."/>
            <person name="Joh K."/>
        </authorList>
    </citation>
    <scope>NUCLEOTIDE SEQUENCE [LARGE SCALE GENOMIC DNA]</scope>
    <source>
        <strain evidence="1 2">KCTC 22745</strain>
    </source>
</reference>
<protein>
    <recommendedName>
        <fullName evidence="3">Replication restart DNA helicase PriA</fullName>
    </recommendedName>
</protein>
<evidence type="ECO:0000313" key="2">
    <source>
        <dbReference type="Proteomes" id="UP001211872"/>
    </source>
</evidence>
<keyword evidence="2" id="KW-1185">Reference proteome</keyword>
<name>A0ABY7PTX6_9BACT</name>